<evidence type="ECO:0000313" key="2">
    <source>
        <dbReference type="Proteomes" id="UP000652761"/>
    </source>
</evidence>
<dbReference type="PANTHER" id="PTHR36720:SF1">
    <property type="entry name" value="TAF RNA POLYMERASE I SUBUNIT A"/>
    <property type="match status" value="1"/>
</dbReference>
<proteinExistence type="predicted"/>
<dbReference type="Proteomes" id="UP000652761">
    <property type="component" value="Unassembled WGS sequence"/>
</dbReference>
<keyword evidence="2" id="KW-1185">Reference proteome</keyword>
<dbReference type="EMBL" id="NMUH01000257">
    <property type="protein sequence ID" value="MQL75601.1"/>
    <property type="molecule type" value="Genomic_DNA"/>
</dbReference>
<sequence>MAYWCWLADMWRHMFGQRSPRLVCGTAHAGPDGHTAMLDRELNRCCAPVRGLSQQCRAFRGLAGVSRTVGAGWLQEWACMHVGSAKWGVVSRLLGMGQQWCDGGRFGGGWAQDMFGEGPKLLLAGHSWPGRKPKGDPENVIQTSSLVQDRESSSDPHVHLIHGLTSYQLWYSELPEEMQLKDFDVLMQNEASGTTLADAFSPQIGLAGTSGSCNSVDIQSAEIYGQCNSESSIGNDKVPVDHSMDTPRKKQSHHYAPEFYMNGSAVTDDNGNASSNLGSNLADISIFQIHGLDAYLLPIQLQQSMEDLEFRLLSHKKLRNEHYLDAVKHLRIALHSDPPLLSALHPLIQLLLLGDQVEEALKELEGSSHNPKLILPLRYCKLAGGAPHGGPPVVYTTGKPTTGGLPTGGAHHQLSLWCAPPARTGPACTRVRAQPGRTTWAGGVHHRPDSGWARRFLFSPGGVHHQSLGPTWVLPPVVCMAGGVYHRTVGPTWASPTGGVFC</sequence>
<protein>
    <submittedName>
        <fullName evidence="1">Uncharacterized protein</fullName>
    </submittedName>
</protein>
<dbReference type="GO" id="GO:0000120">
    <property type="term" value="C:RNA polymerase I transcription regulator complex"/>
    <property type="evidence" value="ECO:0007669"/>
    <property type="project" value="InterPro"/>
</dbReference>
<accession>A0A843TWF1</accession>
<dbReference type="GO" id="GO:0006360">
    <property type="term" value="P:transcription by RNA polymerase I"/>
    <property type="evidence" value="ECO:0007669"/>
    <property type="project" value="InterPro"/>
</dbReference>
<dbReference type="AlphaFoldDB" id="A0A843TWF1"/>
<evidence type="ECO:0000313" key="1">
    <source>
        <dbReference type="EMBL" id="MQL75601.1"/>
    </source>
</evidence>
<dbReference type="Pfam" id="PF14929">
    <property type="entry name" value="TAF1_subA"/>
    <property type="match status" value="1"/>
</dbReference>
<dbReference type="InterPro" id="IPR039495">
    <property type="entry name" value="TAF1A"/>
</dbReference>
<reference evidence="1" key="1">
    <citation type="submission" date="2017-07" db="EMBL/GenBank/DDBJ databases">
        <title>Taro Niue Genome Assembly and Annotation.</title>
        <authorList>
            <person name="Atibalentja N."/>
            <person name="Keating K."/>
            <person name="Fields C.J."/>
        </authorList>
    </citation>
    <scope>NUCLEOTIDE SEQUENCE</scope>
    <source>
        <strain evidence="1">Niue_2</strain>
        <tissue evidence="1">Leaf</tissue>
    </source>
</reference>
<gene>
    <name evidence="1" type="ORF">Taro_007982</name>
</gene>
<organism evidence="1 2">
    <name type="scientific">Colocasia esculenta</name>
    <name type="common">Wild taro</name>
    <name type="synonym">Arum esculentum</name>
    <dbReference type="NCBI Taxonomy" id="4460"/>
    <lineage>
        <taxon>Eukaryota</taxon>
        <taxon>Viridiplantae</taxon>
        <taxon>Streptophyta</taxon>
        <taxon>Embryophyta</taxon>
        <taxon>Tracheophyta</taxon>
        <taxon>Spermatophyta</taxon>
        <taxon>Magnoliopsida</taxon>
        <taxon>Liliopsida</taxon>
        <taxon>Araceae</taxon>
        <taxon>Aroideae</taxon>
        <taxon>Colocasieae</taxon>
        <taxon>Colocasia</taxon>
    </lineage>
</organism>
<dbReference type="OrthoDB" id="1899337at2759"/>
<comment type="caution">
    <text evidence="1">The sequence shown here is derived from an EMBL/GenBank/DDBJ whole genome shotgun (WGS) entry which is preliminary data.</text>
</comment>
<dbReference type="PANTHER" id="PTHR36720">
    <property type="entry name" value="TAF RNA POLYMERASE I SUBUNIT A"/>
    <property type="match status" value="1"/>
</dbReference>
<name>A0A843TWF1_COLES</name>